<evidence type="ECO:0000256" key="1">
    <source>
        <dbReference type="ARBA" id="ARBA00022849"/>
    </source>
</evidence>
<dbReference type="InterPro" id="IPR023485">
    <property type="entry name" value="Ptyr_pPase"/>
</dbReference>
<dbReference type="Gene3D" id="1.10.10.10">
    <property type="entry name" value="Winged helix-like DNA-binding domain superfamily/Winged helix DNA-binding domain"/>
    <property type="match status" value="1"/>
</dbReference>
<dbReference type="Proteomes" id="UP001300096">
    <property type="component" value="Unassembled WGS sequence"/>
</dbReference>
<accession>A0ABT0FIJ9</accession>
<keyword evidence="4" id="KW-1185">Reference proteome</keyword>
<keyword evidence="1" id="KW-0059">Arsenical resistance</keyword>
<dbReference type="PANTHER" id="PTHR43428">
    <property type="entry name" value="ARSENATE REDUCTASE"/>
    <property type="match status" value="1"/>
</dbReference>
<dbReference type="PANTHER" id="PTHR43428:SF1">
    <property type="entry name" value="ARSENATE REDUCTASE"/>
    <property type="match status" value="1"/>
</dbReference>
<sequence length="223" mass="24259">MESMTDLERRAGIFAALADQTRLRIVDLLTLGDLSSSEIGATLDLRSNLIAHHLGVLESAQIVARTRSEFDRRRTYIGLRPEVFDTLAPPSVIPPRRVLFVCTANSARSQLAETIWRDASAVDVASAGTRPAEEVNPEAIAAAARHGLAMRPSHPPQHIDDVRADGDLVITVCDDAHERLRDGDDLHWSIRDPARVGTAAAFDAAFDALCLRIRALSSRLVAA</sequence>
<dbReference type="PROSITE" id="PS50987">
    <property type="entry name" value="HTH_ARSR_2"/>
    <property type="match status" value="1"/>
</dbReference>
<dbReference type="SUPFAM" id="SSF46785">
    <property type="entry name" value="Winged helix' DNA-binding domain"/>
    <property type="match status" value="1"/>
</dbReference>
<dbReference type="SUPFAM" id="SSF52788">
    <property type="entry name" value="Phosphotyrosine protein phosphatases I"/>
    <property type="match status" value="1"/>
</dbReference>
<evidence type="ECO:0000313" key="4">
    <source>
        <dbReference type="Proteomes" id="UP001300096"/>
    </source>
</evidence>
<dbReference type="InterPro" id="IPR036388">
    <property type="entry name" value="WH-like_DNA-bd_sf"/>
</dbReference>
<reference evidence="3 4" key="1">
    <citation type="submission" date="2021-06" db="EMBL/GenBank/DDBJ databases">
        <title>Genome-based taxonomic framework of Microbacterium strains isolated from marine environment, the description of four new species and reclassification of four preexisting species.</title>
        <authorList>
            <person name="Lee S.D."/>
            <person name="Kim S.-M."/>
            <person name="Byeon Y.-S."/>
            <person name="Yang H.L."/>
            <person name="Kim I.S."/>
        </authorList>
    </citation>
    <scope>NUCLEOTIDE SEQUENCE [LARGE SCALE GENOMIC DNA]</scope>
    <source>
        <strain evidence="3 4">SSW1-49</strain>
    </source>
</reference>
<dbReference type="InterPro" id="IPR011991">
    <property type="entry name" value="ArsR-like_HTH"/>
</dbReference>
<dbReference type="InterPro" id="IPR036390">
    <property type="entry name" value="WH_DNA-bd_sf"/>
</dbReference>
<evidence type="ECO:0000313" key="3">
    <source>
        <dbReference type="EMBL" id="MCK2037895.1"/>
    </source>
</evidence>
<dbReference type="Gene3D" id="3.40.50.2300">
    <property type="match status" value="1"/>
</dbReference>
<dbReference type="CDD" id="cd00090">
    <property type="entry name" value="HTH_ARSR"/>
    <property type="match status" value="1"/>
</dbReference>
<dbReference type="InterPro" id="IPR001845">
    <property type="entry name" value="HTH_ArsR_DNA-bd_dom"/>
</dbReference>
<name>A0ABT0FIJ9_9MICO</name>
<dbReference type="Pfam" id="PF01022">
    <property type="entry name" value="HTH_5"/>
    <property type="match status" value="1"/>
</dbReference>
<dbReference type="EMBL" id="JAHWXN010000002">
    <property type="protein sequence ID" value="MCK2037895.1"/>
    <property type="molecule type" value="Genomic_DNA"/>
</dbReference>
<dbReference type="SMART" id="SM00418">
    <property type="entry name" value="HTH_ARSR"/>
    <property type="match status" value="1"/>
</dbReference>
<comment type="caution">
    <text evidence="3">The sequence shown here is derived from an EMBL/GenBank/DDBJ whole genome shotgun (WGS) entry which is preliminary data.</text>
</comment>
<dbReference type="SMART" id="SM00226">
    <property type="entry name" value="LMWPc"/>
    <property type="match status" value="1"/>
</dbReference>
<protein>
    <submittedName>
        <fullName evidence="3">Helix-turn-helix domain-containing protein</fullName>
    </submittedName>
</protein>
<dbReference type="Pfam" id="PF01451">
    <property type="entry name" value="LMWPc"/>
    <property type="match status" value="1"/>
</dbReference>
<dbReference type="PRINTS" id="PR00778">
    <property type="entry name" value="HTHARSR"/>
</dbReference>
<organism evidence="3 4">
    <name type="scientific">Microbacterium croceum</name>
    <dbReference type="NCBI Taxonomy" id="2851645"/>
    <lineage>
        <taxon>Bacteria</taxon>
        <taxon>Bacillati</taxon>
        <taxon>Actinomycetota</taxon>
        <taxon>Actinomycetes</taxon>
        <taxon>Micrococcales</taxon>
        <taxon>Microbacteriaceae</taxon>
        <taxon>Microbacterium</taxon>
    </lineage>
</organism>
<proteinExistence type="predicted"/>
<dbReference type="InterPro" id="IPR036196">
    <property type="entry name" value="Ptyr_pPase_sf"/>
</dbReference>
<evidence type="ECO:0000259" key="2">
    <source>
        <dbReference type="PROSITE" id="PS50987"/>
    </source>
</evidence>
<gene>
    <name evidence="3" type="ORF">KZC51_17335</name>
</gene>
<feature type="domain" description="HTH arsR-type" evidence="2">
    <location>
        <begin position="1"/>
        <end position="99"/>
    </location>
</feature>